<dbReference type="EMBL" id="JTDY01006703">
    <property type="protein sequence ID" value="KOB65760.1"/>
    <property type="molecule type" value="Genomic_DNA"/>
</dbReference>
<organism evidence="7 8">
    <name type="scientific">Operophtera brumata</name>
    <name type="common">Winter moth</name>
    <name type="synonym">Phalaena brumata</name>
    <dbReference type="NCBI Taxonomy" id="104452"/>
    <lineage>
        <taxon>Eukaryota</taxon>
        <taxon>Metazoa</taxon>
        <taxon>Ecdysozoa</taxon>
        <taxon>Arthropoda</taxon>
        <taxon>Hexapoda</taxon>
        <taxon>Insecta</taxon>
        <taxon>Pterygota</taxon>
        <taxon>Neoptera</taxon>
        <taxon>Endopterygota</taxon>
        <taxon>Lepidoptera</taxon>
        <taxon>Glossata</taxon>
        <taxon>Ditrysia</taxon>
        <taxon>Geometroidea</taxon>
        <taxon>Geometridae</taxon>
        <taxon>Larentiinae</taxon>
        <taxon>Operophtera</taxon>
    </lineage>
</organism>
<dbReference type="GO" id="GO:0003924">
    <property type="term" value="F:GTPase activity"/>
    <property type="evidence" value="ECO:0007669"/>
    <property type="project" value="InterPro"/>
</dbReference>
<keyword evidence="5" id="KW-0175">Coiled coil</keyword>
<evidence type="ECO:0000256" key="1">
    <source>
        <dbReference type="ARBA" id="ARBA00022741"/>
    </source>
</evidence>
<comment type="similarity">
    <text evidence="4">Belongs to the TRAFAC class dynamin-like GTPase superfamily. GB1/RHD3 GTPase family.</text>
</comment>
<keyword evidence="8" id="KW-1185">Reference proteome</keyword>
<proteinExistence type="inferred from homology"/>
<evidence type="ECO:0000313" key="7">
    <source>
        <dbReference type="EMBL" id="KOB65760.1"/>
    </source>
</evidence>
<evidence type="ECO:0000256" key="5">
    <source>
        <dbReference type="SAM" id="Coils"/>
    </source>
</evidence>
<comment type="caution">
    <text evidence="7">The sequence shown here is derived from an EMBL/GenBank/DDBJ whole genome shotgun (WGS) entry which is preliminary data.</text>
</comment>
<evidence type="ECO:0000313" key="8">
    <source>
        <dbReference type="Proteomes" id="UP000037510"/>
    </source>
</evidence>
<dbReference type="PROSITE" id="PS51715">
    <property type="entry name" value="G_GB1_RHD3"/>
    <property type="match status" value="1"/>
</dbReference>
<evidence type="ECO:0000256" key="3">
    <source>
        <dbReference type="ARBA" id="ARBA00023134"/>
    </source>
</evidence>
<reference evidence="7 8" key="1">
    <citation type="journal article" date="2015" name="Genome Biol. Evol.">
        <title>The genome of winter moth (Operophtera brumata) provides a genomic perspective on sexual dimorphism and phenology.</title>
        <authorList>
            <person name="Derks M.F."/>
            <person name="Smit S."/>
            <person name="Salis L."/>
            <person name="Schijlen E."/>
            <person name="Bossers A."/>
            <person name="Mateman C."/>
            <person name="Pijl A.S."/>
            <person name="de Ridder D."/>
            <person name="Groenen M.A."/>
            <person name="Visser M.E."/>
            <person name="Megens H.J."/>
        </authorList>
    </citation>
    <scope>NUCLEOTIDE SEQUENCE [LARGE SCALE GENOMIC DNA]</scope>
    <source>
        <strain evidence="7">WM2013NL</strain>
        <tissue evidence="7">Head and thorax</tissue>
    </source>
</reference>
<dbReference type="Gene3D" id="1.20.58.420">
    <property type="entry name" value="AHSP"/>
    <property type="match status" value="2"/>
</dbReference>
<evidence type="ECO:0000256" key="4">
    <source>
        <dbReference type="PROSITE-ProRule" id="PRU01052"/>
    </source>
</evidence>
<dbReference type="InterPro" id="IPR015894">
    <property type="entry name" value="Guanylate-bd_N"/>
</dbReference>
<feature type="non-terminal residue" evidence="7">
    <location>
        <position position="576"/>
    </location>
</feature>
<protein>
    <recommendedName>
        <fullName evidence="6">GB1/RHD3-type G domain-containing protein</fullName>
    </recommendedName>
</protein>
<keyword evidence="3" id="KW-0342">GTP-binding</keyword>
<accession>A0A0L7KRP2</accession>
<dbReference type="GO" id="GO:0005525">
    <property type="term" value="F:GTP binding"/>
    <property type="evidence" value="ECO:0007669"/>
    <property type="project" value="UniProtKB-KW"/>
</dbReference>
<dbReference type="Pfam" id="PF02263">
    <property type="entry name" value="GBP"/>
    <property type="match status" value="1"/>
</dbReference>
<dbReference type="InterPro" id="IPR030386">
    <property type="entry name" value="G_GB1_RHD3_dom"/>
</dbReference>
<dbReference type="InterPro" id="IPR036543">
    <property type="entry name" value="Guanylate-bd_C_sf"/>
</dbReference>
<keyword evidence="2" id="KW-0378">Hydrolase</keyword>
<dbReference type="AlphaFoldDB" id="A0A0L7KRP2"/>
<evidence type="ECO:0000259" key="6">
    <source>
        <dbReference type="PROSITE" id="PS51715"/>
    </source>
</evidence>
<dbReference type="Proteomes" id="UP000037510">
    <property type="component" value="Unassembled WGS sequence"/>
</dbReference>
<feature type="non-terminal residue" evidence="7">
    <location>
        <position position="1"/>
    </location>
</feature>
<sequence>MTELGYGVQVVTVEYDHSYYLNEVELEKILMSEEIKELPVVVVSVGGAYRSGKSFLLNYLLRYLASPPSARQDGSWLGEESEPLAGFSWRWGTESNTTGIVMWSEPFVIKISTGEKVAVLLMDTQGMHNSSSTVRDSSTIFTLSTLLSSTQIYNLMDNIKEDDLQSLQLFTVYGALMKNQTGKTFQVLEFLIRDWQNTYEYPYGHVGGDSYLENKLKTQPRELQELRTHMRGRFDKVTCFLMPHPGLGVTNPSFEGKISGIGLDFRNALKELASSIFSSEALSMKLLGGQPVKSRELYSYFKSYMSIFNSDTFPTPTTIFKAKSEAGLLVAYNEARGQFEKNMGLACGLEAPSMPAVDVSDLHQRELSAARATFNAKKLLGDREDIETKLEDLNTELNNRGNRKAIMKGIAAYEGAIATVTQGRQLCVHANDLKNIHKDAVEVALKAFGENRKIKQGEKDADKDKLARDLESKYTVLQLLNTKNNNSIIAEIKNDYLECMVIQSLQEPELSIEAFREEHKKALARALNDFDSKRNRPNAYSSDPFKLKLEEKISLQFNLFLQLNISLNKRPFQLAP</sequence>
<dbReference type="Gene3D" id="3.40.50.300">
    <property type="entry name" value="P-loop containing nucleotide triphosphate hydrolases"/>
    <property type="match status" value="1"/>
</dbReference>
<feature type="domain" description="GB1/RHD3-type G" evidence="6">
    <location>
        <begin position="37"/>
        <end position="281"/>
    </location>
</feature>
<dbReference type="SUPFAM" id="SSF48340">
    <property type="entry name" value="Interferon-induced guanylate-binding protein 1 (GBP1), C-terminal domain"/>
    <property type="match status" value="1"/>
</dbReference>
<dbReference type="SUPFAM" id="SSF52540">
    <property type="entry name" value="P-loop containing nucleoside triphosphate hydrolases"/>
    <property type="match status" value="1"/>
</dbReference>
<name>A0A0L7KRP2_OPEBR</name>
<dbReference type="PANTHER" id="PTHR10751">
    <property type="entry name" value="GUANYLATE BINDING PROTEIN"/>
    <property type="match status" value="1"/>
</dbReference>
<keyword evidence="1" id="KW-0547">Nucleotide-binding</keyword>
<evidence type="ECO:0000256" key="2">
    <source>
        <dbReference type="ARBA" id="ARBA00022801"/>
    </source>
</evidence>
<dbReference type="InterPro" id="IPR027417">
    <property type="entry name" value="P-loop_NTPase"/>
</dbReference>
<feature type="coiled-coil region" evidence="5">
    <location>
        <begin position="376"/>
        <end position="403"/>
    </location>
</feature>
<gene>
    <name evidence="7" type="ORF">OBRU01_22279</name>
</gene>
<dbReference type="CDD" id="cd01851">
    <property type="entry name" value="GBP"/>
    <property type="match status" value="1"/>
</dbReference>